<protein>
    <recommendedName>
        <fullName evidence="4">DUF952-domain-containing protein</fullName>
    </recommendedName>
</protein>
<accession>A0A165YGE4</accession>
<keyword evidence="3" id="KW-1185">Reference proteome</keyword>
<organism evidence="2 3">
    <name type="scientific">Athelia psychrophila</name>
    <dbReference type="NCBI Taxonomy" id="1759441"/>
    <lineage>
        <taxon>Eukaryota</taxon>
        <taxon>Fungi</taxon>
        <taxon>Dikarya</taxon>
        <taxon>Basidiomycota</taxon>
        <taxon>Agaricomycotina</taxon>
        <taxon>Agaricomycetes</taxon>
        <taxon>Agaricomycetidae</taxon>
        <taxon>Atheliales</taxon>
        <taxon>Atheliaceae</taxon>
        <taxon>Athelia</taxon>
    </lineage>
</organism>
<dbReference type="EMBL" id="KV417697">
    <property type="protein sequence ID" value="KZP09531.1"/>
    <property type="molecule type" value="Genomic_DNA"/>
</dbReference>
<proteinExistence type="predicted"/>
<dbReference type="Pfam" id="PF06108">
    <property type="entry name" value="DUF952"/>
    <property type="match status" value="1"/>
</dbReference>
<evidence type="ECO:0008006" key="4">
    <source>
        <dbReference type="Google" id="ProtNLM"/>
    </source>
</evidence>
<dbReference type="PANTHER" id="PTHR34129:SF1">
    <property type="entry name" value="DUF952 DOMAIN-CONTAINING PROTEIN"/>
    <property type="match status" value="1"/>
</dbReference>
<dbReference type="STRING" id="436010.A0A165YGE4"/>
<dbReference type="Gene3D" id="3.20.170.20">
    <property type="entry name" value="Protein of unknown function DUF952"/>
    <property type="match status" value="1"/>
</dbReference>
<evidence type="ECO:0000313" key="3">
    <source>
        <dbReference type="Proteomes" id="UP000076532"/>
    </source>
</evidence>
<dbReference type="EMBL" id="KV417735">
    <property type="protein sequence ID" value="KZP07944.1"/>
    <property type="molecule type" value="Genomic_DNA"/>
</dbReference>
<name>A0A165YGE4_9AGAM</name>
<sequence length="128" mass="13746">MADQPDFPAFVYKILDTAPPSPIPHDLPLSTLDAQDGFIHLSNAQQVPITADLFFASSARLWLLKISSEKAQEGAARLVWEGPAGCVHLYGGRLGEGVVVGMREYSKIGDGDGWAGVLAEGSWLVDHD</sequence>
<evidence type="ECO:0000313" key="2">
    <source>
        <dbReference type="EMBL" id="KZP09531.1"/>
    </source>
</evidence>
<dbReference type="AlphaFoldDB" id="A0A165YGE4"/>
<dbReference type="OrthoDB" id="3335358at2759"/>
<dbReference type="Proteomes" id="UP000076532">
    <property type="component" value="Unassembled WGS sequence"/>
</dbReference>
<dbReference type="PANTHER" id="PTHR34129">
    <property type="entry name" value="BLR1139 PROTEIN"/>
    <property type="match status" value="1"/>
</dbReference>
<gene>
    <name evidence="2" type="ORF">FIBSPDRAFT_873472</name>
    <name evidence="1" type="ORF">FIBSPDRAFT_874948</name>
</gene>
<dbReference type="SUPFAM" id="SSF56399">
    <property type="entry name" value="ADP-ribosylation"/>
    <property type="match status" value="1"/>
</dbReference>
<reference evidence="2 3" key="1">
    <citation type="journal article" date="2016" name="Mol. Biol. Evol.">
        <title>Comparative Genomics of Early-Diverging Mushroom-Forming Fungi Provides Insights into the Origins of Lignocellulose Decay Capabilities.</title>
        <authorList>
            <person name="Nagy L.G."/>
            <person name="Riley R."/>
            <person name="Tritt A."/>
            <person name="Adam C."/>
            <person name="Daum C."/>
            <person name="Floudas D."/>
            <person name="Sun H."/>
            <person name="Yadav J.S."/>
            <person name="Pangilinan J."/>
            <person name="Larsson K.H."/>
            <person name="Matsuura K."/>
            <person name="Barry K."/>
            <person name="Labutti K."/>
            <person name="Kuo R."/>
            <person name="Ohm R.A."/>
            <person name="Bhattacharya S.S."/>
            <person name="Shirouzu T."/>
            <person name="Yoshinaga Y."/>
            <person name="Martin F.M."/>
            <person name="Grigoriev I.V."/>
            <person name="Hibbett D.S."/>
        </authorList>
    </citation>
    <scope>NUCLEOTIDE SEQUENCE [LARGE SCALE GENOMIC DNA]</scope>
    <source>
        <strain evidence="2 3">CBS 109695</strain>
    </source>
</reference>
<evidence type="ECO:0000313" key="1">
    <source>
        <dbReference type="EMBL" id="KZP07944.1"/>
    </source>
</evidence>
<dbReference type="InterPro" id="IPR009297">
    <property type="entry name" value="DUF952"/>
</dbReference>